<comment type="subcellular location">
    <subcellularLocation>
        <location evidence="1">Membrane</location>
        <topology evidence="1">Multi-pass membrane protein</topology>
    </subcellularLocation>
</comment>
<feature type="transmembrane region" description="Helical" evidence="6">
    <location>
        <begin position="136"/>
        <end position="156"/>
    </location>
</feature>
<feature type="transmembrane region" description="Helical" evidence="6">
    <location>
        <begin position="291"/>
        <end position="311"/>
    </location>
</feature>
<keyword evidence="3 6" id="KW-1133">Transmembrane helix</keyword>
<evidence type="ECO:0000256" key="5">
    <source>
        <dbReference type="SAM" id="MobiDB-lite"/>
    </source>
</evidence>
<dbReference type="PANTHER" id="PTHR37422">
    <property type="entry name" value="TEICHURONIC ACID BIOSYNTHESIS PROTEIN TUAE"/>
    <property type="match status" value="1"/>
</dbReference>
<sequence length="461" mass="48439">MKALTRSNNTSTLVLRFALFSAVVAVVGVWVALYASSALALILLCASLILILLIVVPLSVLPAIALVLFAVVPFAHMGLPGIVGRFFTAPVLVLSVWCIRSQFERRLKTLPLHFACILALILFVLALETITSSDLYVSAMWTGCLVLALVYPVYVAKSTAVSDQSKRNLSLAVAVSSCIIGAAALSEFVLGWNPWYLVFSSEALSREWSVFRAKSSLGHPLPTMTLAVFCITFLLFDRTVGKGTRYAGVVLGVTALLLTVSRSGVIALISGVVVGGLVGITSGSSEQRRSAIFGLGGTAIVGAILLSSPLLETRSSSLEGIDSASVRTLLVDQSIELFKERPSLGLGPGVSGDFFENNYGVILENSVFQALLSIGVVGLLALGLFFLAGFWQPLQSGSSSAVGAAVAYLVAISGFNAFDTLPSTLMLLAVAVLSSGAPKLRGSDDSDPPRTQCLEDGATTR</sequence>
<dbReference type="GO" id="GO:0016874">
    <property type="term" value="F:ligase activity"/>
    <property type="evidence" value="ECO:0007669"/>
    <property type="project" value="UniProtKB-KW"/>
</dbReference>
<keyword evidence="9" id="KW-1185">Reference proteome</keyword>
<proteinExistence type="predicted"/>
<protein>
    <submittedName>
        <fullName evidence="8">O-antigen ligase family protein</fullName>
    </submittedName>
</protein>
<evidence type="ECO:0000256" key="6">
    <source>
        <dbReference type="SAM" id="Phobius"/>
    </source>
</evidence>
<feature type="transmembrane region" description="Helical" evidence="6">
    <location>
        <begin position="367"/>
        <end position="388"/>
    </location>
</feature>
<feature type="domain" description="O-antigen ligase-related" evidence="7">
    <location>
        <begin position="248"/>
        <end position="382"/>
    </location>
</feature>
<organism evidence="8 9">
    <name type="scientific">Pseudonocardia alni subsp. carboxydivorans</name>
    <dbReference type="NCBI Taxonomy" id="415010"/>
    <lineage>
        <taxon>Bacteria</taxon>
        <taxon>Bacillati</taxon>
        <taxon>Actinomycetota</taxon>
        <taxon>Actinomycetes</taxon>
        <taxon>Pseudonocardiales</taxon>
        <taxon>Pseudonocardiaceae</taxon>
        <taxon>Pseudonocardia</taxon>
    </lineage>
</organism>
<feature type="transmembrane region" description="Helical" evidence="6">
    <location>
        <begin position="77"/>
        <end position="98"/>
    </location>
</feature>
<evidence type="ECO:0000256" key="1">
    <source>
        <dbReference type="ARBA" id="ARBA00004141"/>
    </source>
</evidence>
<dbReference type="EMBL" id="JBBPIX010000023">
    <property type="protein sequence ID" value="MEK6467269.1"/>
    <property type="molecule type" value="Genomic_DNA"/>
</dbReference>
<dbReference type="PANTHER" id="PTHR37422:SF13">
    <property type="entry name" value="LIPOPOLYSACCHARIDE BIOSYNTHESIS PROTEIN PA4999-RELATED"/>
    <property type="match status" value="1"/>
</dbReference>
<name>A0ABU9ALG7_PSEA5</name>
<accession>A0ABU9ALG7</accession>
<feature type="transmembrane region" description="Helical" evidence="6">
    <location>
        <begin position="13"/>
        <end position="34"/>
    </location>
</feature>
<reference evidence="8 9" key="1">
    <citation type="submission" date="2024-03" db="EMBL/GenBank/DDBJ databases">
        <title>Draft genome sequence of Pseudonocardia carboxydivorans JCM 14827.</title>
        <authorList>
            <person name="Duangmal K."/>
        </authorList>
    </citation>
    <scope>NUCLEOTIDE SEQUENCE [LARGE SCALE GENOMIC DNA]</scope>
    <source>
        <strain evidence="8 9">JCM 14827</strain>
    </source>
</reference>
<dbReference type="InterPro" id="IPR007016">
    <property type="entry name" value="O-antigen_ligase-rel_domated"/>
</dbReference>
<gene>
    <name evidence="8" type="ORF">WG925_26330</name>
</gene>
<dbReference type="InterPro" id="IPR051533">
    <property type="entry name" value="WaaL-like"/>
</dbReference>
<evidence type="ECO:0000256" key="4">
    <source>
        <dbReference type="ARBA" id="ARBA00023136"/>
    </source>
</evidence>
<feature type="transmembrane region" description="Helical" evidence="6">
    <location>
        <begin position="110"/>
        <end position="130"/>
    </location>
</feature>
<evidence type="ECO:0000259" key="7">
    <source>
        <dbReference type="Pfam" id="PF04932"/>
    </source>
</evidence>
<comment type="caution">
    <text evidence="8">The sequence shown here is derived from an EMBL/GenBank/DDBJ whole genome shotgun (WGS) entry which is preliminary data.</text>
</comment>
<feature type="transmembrane region" description="Helical" evidence="6">
    <location>
        <begin position="243"/>
        <end position="260"/>
    </location>
</feature>
<dbReference type="Proteomes" id="UP001367513">
    <property type="component" value="Unassembled WGS sequence"/>
</dbReference>
<evidence type="ECO:0000313" key="8">
    <source>
        <dbReference type="EMBL" id="MEK6467269.1"/>
    </source>
</evidence>
<keyword evidence="8" id="KW-0436">Ligase</keyword>
<feature type="transmembrane region" description="Helical" evidence="6">
    <location>
        <begin position="400"/>
        <end position="418"/>
    </location>
</feature>
<feature type="region of interest" description="Disordered" evidence="5">
    <location>
        <begin position="439"/>
        <end position="461"/>
    </location>
</feature>
<feature type="transmembrane region" description="Helical" evidence="6">
    <location>
        <begin position="266"/>
        <end position="284"/>
    </location>
</feature>
<feature type="transmembrane region" description="Helical" evidence="6">
    <location>
        <begin position="168"/>
        <end position="197"/>
    </location>
</feature>
<evidence type="ECO:0000313" key="9">
    <source>
        <dbReference type="Proteomes" id="UP001367513"/>
    </source>
</evidence>
<keyword evidence="2 6" id="KW-0812">Transmembrane</keyword>
<feature type="transmembrane region" description="Helical" evidence="6">
    <location>
        <begin position="41"/>
        <end position="71"/>
    </location>
</feature>
<feature type="transmembrane region" description="Helical" evidence="6">
    <location>
        <begin position="217"/>
        <end position="236"/>
    </location>
</feature>
<keyword evidence="4 6" id="KW-0472">Membrane</keyword>
<evidence type="ECO:0000256" key="2">
    <source>
        <dbReference type="ARBA" id="ARBA00022692"/>
    </source>
</evidence>
<dbReference type="RefSeq" id="WP_346104005.1">
    <property type="nucleotide sequence ID" value="NZ_BAAAOD010000028.1"/>
</dbReference>
<evidence type="ECO:0000256" key="3">
    <source>
        <dbReference type="ARBA" id="ARBA00022989"/>
    </source>
</evidence>
<dbReference type="Pfam" id="PF04932">
    <property type="entry name" value="Wzy_C"/>
    <property type="match status" value="1"/>
</dbReference>